<dbReference type="PROSITE" id="PS51078">
    <property type="entry name" value="ICLR_ED"/>
    <property type="match status" value="1"/>
</dbReference>
<dbReference type="PANTHER" id="PTHR30136:SF24">
    <property type="entry name" value="HTH-TYPE TRANSCRIPTIONAL REPRESSOR ALLR"/>
    <property type="match status" value="1"/>
</dbReference>
<evidence type="ECO:0000313" key="7">
    <source>
        <dbReference type="Proteomes" id="UP001589536"/>
    </source>
</evidence>
<evidence type="ECO:0000259" key="4">
    <source>
        <dbReference type="PROSITE" id="PS51077"/>
    </source>
</evidence>
<keyword evidence="7" id="KW-1185">Reference proteome</keyword>
<evidence type="ECO:0000313" key="6">
    <source>
        <dbReference type="EMBL" id="MFB9715306.1"/>
    </source>
</evidence>
<dbReference type="SUPFAM" id="SSF46785">
    <property type="entry name" value="Winged helix' DNA-binding domain"/>
    <property type="match status" value="1"/>
</dbReference>
<feature type="domain" description="HTH iclR-type" evidence="4">
    <location>
        <begin position="3"/>
        <end position="62"/>
    </location>
</feature>
<dbReference type="PANTHER" id="PTHR30136">
    <property type="entry name" value="HELIX-TURN-HELIX TRANSCRIPTIONAL REGULATOR, ICLR FAMILY"/>
    <property type="match status" value="1"/>
</dbReference>
<dbReference type="Pfam" id="PF01614">
    <property type="entry name" value="IclR_C"/>
    <property type="match status" value="1"/>
</dbReference>
<feature type="domain" description="IclR-ED" evidence="5">
    <location>
        <begin position="60"/>
        <end position="242"/>
    </location>
</feature>
<dbReference type="EMBL" id="JBHMBH010000029">
    <property type="protein sequence ID" value="MFB9715306.1"/>
    <property type="molecule type" value="Genomic_DNA"/>
</dbReference>
<evidence type="ECO:0000256" key="1">
    <source>
        <dbReference type="ARBA" id="ARBA00023015"/>
    </source>
</evidence>
<dbReference type="Gene3D" id="1.10.10.10">
    <property type="entry name" value="Winged helix-like DNA-binding domain superfamily/Winged helix DNA-binding domain"/>
    <property type="match status" value="1"/>
</dbReference>
<reference evidence="6 7" key="1">
    <citation type="submission" date="2024-09" db="EMBL/GenBank/DDBJ databases">
        <authorList>
            <person name="Sun Q."/>
            <person name="Mori K."/>
        </authorList>
    </citation>
    <scope>NUCLEOTIDE SEQUENCE [LARGE SCALE GENOMIC DNA]</scope>
    <source>
        <strain evidence="6 7">JCM 13519</strain>
    </source>
</reference>
<dbReference type="PROSITE" id="PS51077">
    <property type="entry name" value="HTH_ICLR"/>
    <property type="match status" value="1"/>
</dbReference>
<keyword evidence="1" id="KW-0805">Transcription regulation</keyword>
<comment type="caution">
    <text evidence="6">The sequence shown here is derived from an EMBL/GenBank/DDBJ whole genome shotgun (WGS) entry which is preliminary data.</text>
</comment>
<protein>
    <submittedName>
        <fullName evidence="6">IclR family transcriptional regulator</fullName>
    </submittedName>
</protein>
<dbReference type="SUPFAM" id="SSF55781">
    <property type="entry name" value="GAF domain-like"/>
    <property type="match status" value="1"/>
</dbReference>
<dbReference type="Gene3D" id="3.30.450.40">
    <property type="match status" value="1"/>
</dbReference>
<keyword evidence="2" id="KW-0238">DNA-binding</keyword>
<evidence type="ECO:0000259" key="5">
    <source>
        <dbReference type="PROSITE" id="PS51078"/>
    </source>
</evidence>
<dbReference type="InterPro" id="IPR036390">
    <property type="entry name" value="WH_DNA-bd_sf"/>
</dbReference>
<dbReference type="InterPro" id="IPR005471">
    <property type="entry name" value="Tscrpt_reg_IclR_N"/>
</dbReference>
<dbReference type="SMART" id="SM00346">
    <property type="entry name" value="HTH_ICLR"/>
    <property type="match status" value="1"/>
</dbReference>
<dbReference type="Proteomes" id="UP001589536">
    <property type="component" value="Unassembled WGS sequence"/>
</dbReference>
<proteinExistence type="predicted"/>
<evidence type="ECO:0000256" key="3">
    <source>
        <dbReference type="ARBA" id="ARBA00023163"/>
    </source>
</evidence>
<evidence type="ECO:0000256" key="2">
    <source>
        <dbReference type="ARBA" id="ARBA00023125"/>
    </source>
</evidence>
<sequence>MSLSSLQRGLEILSEVTRSGPMRVDDIASALDIPVSTAYRYVKLLKESDFLYDIDGVYSAGLRISSRDEQTQKQHIVEMAASTMTRLRQLTNETVILTVRVQAAALCLERLPAGRTSMLSFYRGSVRPLYAGASATALLAYAPPDVIASVRTGSMRRFTALTPSSERLGQILPTIRSNGYAVSEGEVDPFMVGVAAPVFRHGHCICALSVAGRQSSIQGQRLDDVVEQVRSAAAELGPRLESDAGSGAWMTEEGW</sequence>
<organism evidence="6 7">
    <name type="scientific">Arthrobacter methylotrophus</name>
    <dbReference type="NCBI Taxonomy" id="121291"/>
    <lineage>
        <taxon>Bacteria</taxon>
        <taxon>Bacillati</taxon>
        <taxon>Actinomycetota</taxon>
        <taxon>Actinomycetes</taxon>
        <taxon>Micrococcales</taxon>
        <taxon>Micrococcaceae</taxon>
        <taxon>Arthrobacter</taxon>
    </lineage>
</organism>
<dbReference type="InterPro" id="IPR014757">
    <property type="entry name" value="Tscrpt_reg_IclR_C"/>
</dbReference>
<dbReference type="InterPro" id="IPR036388">
    <property type="entry name" value="WH-like_DNA-bd_sf"/>
</dbReference>
<dbReference type="InterPro" id="IPR029016">
    <property type="entry name" value="GAF-like_dom_sf"/>
</dbReference>
<dbReference type="InterPro" id="IPR050707">
    <property type="entry name" value="HTH_MetabolicPath_Reg"/>
</dbReference>
<name>A0ABV5USX0_9MICC</name>
<dbReference type="RefSeq" id="WP_345035124.1">
    <property type="nucleotide sequence ID" value="NZ_BAABED010000001.1"/>
</dbReference>
<gene>
    <name evidence="6" type="ORF">ACFFPI_14405</name>
</gene>
<accession>A0ABV5USX0</accession>
<dbReference type="Pfam" id="PF09339">
    <property type="entry name" value="HTH_IclR"/>
    <property type="match status" value="1"/>
</dbReference>
<keyword evidence="3" id="KW-0804">Transcription</keyword>